<reference evidence="1 2" key="1">
    <citation type="journal article" date="2015" name="BMC Genomics">
        <title>Comparative genomics and metabolic profiling of the genus Lysobacter.</title>
        <authorList>
            <person name="de Bruijn I."/>
            <person name="Cheng X."/>
            <person name="de Jager V."/>
            <person name="Exposito R.G."/>
            <person name="Watrous J."/>
            <person name="Patel N."/>
            <person name="Postma J."/>
            <person name="Dorrestein P.C."/>
            <person name="Kobayashi D."/>
            <person name="Raaijmakers J.M."/>
        </authorList>
    </citation>
    <scope>NUCLEOTIDE SEQUENCE [LARGE SCALE GENOMIC DNA]</scope>
    <source>
        <strain evidence="1 2">76</strain>
    </source>
</reference>
<organism evidence="1 2">
    <name type="scientific">Lysobacter antibioticus</name>
    <dbReference type="NCBI Taxonomy" id="84531"/>
    <lineage>
        <taxon>Bacteria</taxon>
        <taxon>Pseudomonadati</taxon>
        <taxon>Pseudomonadota</taxon>
        <taxon>Gammaproteobacteria</taxon>
        <taxon>Lysobacterales</taxon>
        <taxon>Lysobacteraceae</taxon>
        <taxon>Lysobacter</taxon>
    </lineage>
</organism>
<proteinExistence type="predicted"/>
<dbReference type="Proteomes" id="UP000060787">
    <property type="component" value="Chromosome"/>
</dbReference>
<dbReference type="KEGG" id="lab:LA76x_1319"/>
<dbReference type="RefSeq" id="WP_057917057.1">
    <property type="nucleotide sequence ID" value="NZ_CP011129.1"/>
</dbReference>
<dbReference type="AlphaFoldDB" id="A0A0S2F7H4"/>
<dbReference type="EMBL" id="CP011129">
    <property type="protein sequence ID" value="ALN79476.1"/>
    <property type="molecule type" value="Genomic_DNA"/>
</dbReference>
<dbReference type="STRING" id="84531.LA76x_1319"/>
<evidence type="ECO:0000313" key="2">
    <source>
        <dbReference type="Proteomes" id="UP000060787"/>
    </source>
</evidence>
<name>A0A0S2F7H4_LYSAN</name>
<accession>A0A0S2F7H4</accession>
<keyword evidence="2" id="KW-1185">Reference proteome</keyword>
<sequence>MSISLHILGEDRCVESRLMDDDDGTVWVRTAHETVSLTLTVEQFDQLIAAAQAARAQLVAQAVSA</sequence>
<evidence type="ECO:0000313" key="1">
    <source>
        <dbReference type="EMBL" id="ALN79476.1"/>
    </source>
</evidence>
<protein>
    <submittedName>
        <fullName evidence="1">Uncharacterized protein</fullName>
    </submittedName>
</protein>
<gene>
    <name evidence="1" type="ORF">LA76x_1319</name>
</gene>
<dbReference type="PATRIC" id="fig|84531.8.peg.1345"/>